<sequence>MAYLSTAVVKSDWLRIDAIDTSMDALIGRMIAAAEDEIEALVNQPVEASTQVIYWDGMGEQEHALFYTVPVTSTTLKYRQDPTFAWTTVDAATYAIRPRHFGKTLWYRDGFVPFLEYEYTATIGWSAANVPADILVAGYELVKEMYYETPYAGQSERFGVTAVTEGQGGTTFSKAIQRMRPIIAEKLAHYKLHII</sequence>
<protein>
    <submittedName>
        <fullName evidence="1">Gp6 domain containing protein</fullName>
    </submittedName>
</protein>
<proteinExistence type="predicted"/>
<dbReference type="EMBL" id="LR796391">
    <property type="protein sequence ID" value="CAB4141437.1"/>
    <property type="molecule type" value="Genomic_DNA"/>
</dbReference>
<gene>
    <name evidence="1" type="ORF">UFOVP418_23</name>
</gene>
<reference evidence="1" key="1">
    <citation type="submission" date="2020-04" db="EMBL/GenBank/DDBJ databases">
        <authorList>
            <person name="Chiriac C."/>
            <person name="Salcher M."/>
            <person name="Ghai R."/>
            <person name="Kavagutti S V."/>
        </authorList>
    </citation>
    <scope>NUCLEOTIDE SEQUENCE</scope>
</reference>
<accession>A0A6J5M799</accession>
<name>A0A6J5M799_9CAUD</name>
<organism evidence="1">
    <name type="scientific">uncultured Caudovirales phage</name>
    <dbReference type="NCBI Taxonomy" id="2100421"/>
    <lineage>
        <taxon>Viruses</taxon>
        <taxon>Duplodnaviria</taxon>
        <taxon>Heunggongvirae</taxon>
        <taxon>Uroviricota</taxon>
        <taxon>Caudoviricetes</taxon>
        <taxon>Peduoviridae</taxon>
        <taxon>Maltschvirus</taxon>
        <taxon>Maltschvirus maltsch</taxon>
    </lineage>
</organism>
<evidence type="ECO:0000313" key="1">
    <source>
        <dbReference type="EMBL" id="CAB4141437.1"/>
    </source>
</evidence>